<dbReference type="EMBL" id="VHSG01000013">
    <property type="protein sequence ID" value="TQV78166.1"/>
    <property type="molecule type" value="Genomic_DNA"/>
</dbReference>
<proteinExistence type="predicted"/>
<reference evidence="2 3" key="1">
    <citation type="submission" date="2019-06" db="EMBL/GenBank/DDBJ databases">
        <title>Whole genome sequence for Cellvibrionaceae sp. R142.</title>
        <authorList>
            <person name="Wang G."/>
        </authorList>
    </citation>
    <scope>NUCLEOTIDE SEQUENCE [LARGE SCALE GENOMIC DNA]</scope>
    <source>
        <strain evidence="2 3">R142</strain>
    </source>
</reference>
<feature type="compositionally biased region" description="Basic and acidic residues" evidence="1">
    <location>
        <begin position="50"/>
        <end position="63"/>
    </location>
</feature>
<name>A0A545TLW3_9GAMM</name>
<organism evidence="2 3">
    <name type="scientific">Exilibacterium tricleocarpae</name>
    <dbReference type="NCBI Taxonomy" id="2591008"/>
    <lineage>
        <taxon>Bacteria</taxon>
        <taxon>Pseudomonadati</taxon>
        <taxon>Pseudomonadota</taxon>
        <taxon>Gammaproteobacteria</taxon>
        <taxon>Cellvibrionales</taxon>
        <taxon>Cellvibrionaceae</taxon>
        <taxon>Exilibacterium</taxon>
    </lineage>
</organism>
<dbReference type="RefSeq" id="WP_142904947.1">
    <property type="nucleotide sequence ID" value="NZ_ML660094.1"/>
</dbReference>
<evidence type="ECO:0000313" key="2">
    <source>
        <dbReference type="EMBL" id="TQV78166.1"/>
    </source>
</evidence>
<sequence length="74" mass="8753">MVRFLRIHLAAHVWMLTAVRRPTSKPHPQAERDMCRFAEQLENIALMNKQGREDSERARRETAQAKNRIRTGNR</sequence>
<accession>A0A545TLW3</accession>
<protein>
    <submittedName>
        <fullName evidence="2">Uncharacterized protein</fullName>
    </submittedName>
</protein>
<evidence type="ECO:0000256" key="1">
    <source>
        <dbReference type="SAM" id="MobiDB-lite"/>
    </source>
</evidence>
<dbReference type="Proteomes" id="UP000319732">
    <property type="component" value="Unassembled WGS sequence"/>
</dbReference>
<feature type="region of interest" description="Disordered" evidence="1">
    <location>
        <begin position="49"/>
        <end position="74"/>
    </location>
</feature>
<keyword evidence="3" id="KW-1185">Reference proteome</keyword>
<evidence type="ECO:0000313" key="3">
    <source>
        <dbReference type="Proteomes" id="UP000319732"/>
    </source>
</evidence>
<comment type="caution">
    <text evidence="2">The sequence shown here is derived from an EMBL/GenBank/DDBJ whole genome shotgun (WGS) entry which is preliminary data.</text>
</comment>
<dbReference type="AlphaFoldDB" id="A0A545TLW3"/>
<gene>
    <name evidence="2" type="ORF">FKG94_13925</name>
</gene>